<evidence type="ECO:0000313" key="3">
    <source>
        <dbReference type="EMBL" id="KAJ3607340.1"/>
    </source>
</evidence>
<keyword evidence="4" id="KW-1185">Reference proteome</keyword>
<comment type="caution">
    <text evidence="3">The sequence shown here is derived from an EMBL/GenBank/DDBJ whole genome shotgun (WGS) entry which is preliminary data.</text>
</comment>
<proteinExistence type="predicted"/>
<sequence>MRVLPATVLMSSVLLIPAVALSFHLDPALSGQHKMQARSVLGREGRKEREEEEEREKRGARGEEEREKEGREGRERRKREGREGREWREGRGERGGGEGREEEERRRGGGGGERGQWVKRRESRTRGERGGGERREKERGEREFHPLLSPVRFCRPEILSCSSARGLESLLHIPHLHPHPAIGLD</sequence>
<evidence type="ECO:0000256" key="2">
    <source>
        <dbReference type="SAM" id="SignalP"/>
    </source>
</evidence>
<feature type="chain" id="PRO_5040287966" evidence="2">
    <location>
        <begin position="21"/>
        <end position="185"/>
    </location>
</feature>
<reference evidence="3" key="1">
    <citation type="submission" date="2022-07" db="EMBL/GenBank/DDBJ databases">
        <title>Chromosome-level genome of Muraenolepis orangiensis.</title>
        <authorList>
            <person name="Kim J."/>
        </authorList>
    </citation>
    <scope>NUCLEOTIDE SEQUENCE</scope>
    <source>
        <strain evidence="3">KU_S4_2022</strain>
        <tissue evidence="3">Muscle</tissue>
    </source>
</reference>
<feature type="signal peptide" evidence="2">
    <location>
        <begin position="1"/>
        <end position="20"/>
    </location>
</feature>
<dbReference type="AlphaFoldDB" id="A0A9Q0EKW9"/>
<feature type="region of interest" description="Disordered" evidence="1">
    <location>
        <begin position="31"/>
        <end position="142"/>
    </location>
</feature>
<gene>
    <name evidence="3" type="ORF">NHX12_024391</name>
</gene>
<dbReference type="Proteomes" id="UP001148018">
    <property type="component" value="Unassembled WGS sequence"/>
</dbReference>
<protein>
    <submittedName>
        <fullName evidence="3">Uncharacterized protein</fullName>
    </submittedName>
</protein>
<accession>A0A9Q0EKW9</accession>
<evidence type="ECO:0000313" key="4">
    <source>
        <dbReference type="Proteomes" id="UP001148018"/>
    </source>
</evidence>
<name>A0A9Q0EKW9_9TELE</name>
<organism evidence="3 4">
    <name type="scientific">Muraenolepis orangiensis</name>
    <name type="common">Patagonian moray cod</name>
    <dbReference type="NCBI Taxonomy" id="630683"/>
    <lineage>
        <taxon>Eukaryota</taxon>
        <taxon>Metazoa</taxon>
        <taxon>Chordata</taxon>
        <taxon>Craniata</taxon>
        <taxon>Vertebrata</taxon>
        <taxon>Euteleostomi</taxon>
        <taxon>Actinopterygii</taxon>
        <taxon>Neopterygii</taxon>
        <taxon>Teleostei</taxon>
        <taxon>Neoteleostei</taxon>
        <taxon>Acanthomorphata</taxon>
        <taxon>Zeiogadaria</taxon>
        <taxon>Gadariae</taxon>
        <taxon>Gadiformes</taxon>
        <taxon>Muraenolepidoidei</taxon>
        <taxon>Muraenolepididae</taxon>
        <taxon>Muraenolepis</taxon>
    </lineage>
</organism>
<feature type="compositionally biased region" description="Basic and acidic residues" evidence="1">
    <location>
        <begin position="41"/>
        <end position="107"/>
    </location>
</feature>
<keyword evidence="2" id="KW-0732">Signal</keyword>
<dbReference type="EMBL" id="JANIIK010000040">
    <property type="protein sequence ID" value="KAJ3607340.1"/>
    <property type="molecule type" value="Genomic_DNA"/>
</dbReference>
<evidence type="ECO:0000256" key="1">
    <source>
        <dbReference type="SAM" id="MobiDB-lite"/>
    </source>
</evidence>
<feature type="compositionally biased region" description="Basic and acidic residues" evidence="1">
    <location>
        <begin position="124"/>
        <end position="142"/>
    </location>
</feature>